<dbReference type="OrthoDB" id="1862401at2759"/>
<keyword evidence="4" id="KW-1185">Reference proteome</keyword>
<dbReference type="GO" id="GO:0016747">
    <property type="term" value="F:acyltransferase activity, transferring groups other than amino-acyl groups"/>
    <property type="evidence" value="ECO:0007669"/>
    <property type="project" value="TreeGrafter"/>
</dbReference>
<sequence>MAEPTCVEQLAPLDLSMPSTYIRVLLVFEQAGSALQIIQSLQSGLDKLSSQLPWLSGRVFQKASTQDRASVLEIRWNASQTLTLVDKGTIAAPYKPASSHGIPSEAIPSDVWPAPGMIDGALLEMGAPVFAASIFRFADEGVGLCVCLHHNAVDGTGLSEIIRLWARNVVDPRFTFTSSPLSRSERLSATLSLDLQAASSTSSDNLFMLHPEYSRIPPTMPEEFPSCTSKLFMISMHWIDTLKELMCNDMSKAPSTNTVLCALIWATITRVRMQHNPSLGDGISRLGMAVNGRHRIGENFSGPESPFLGNAVVYSLSKFPAGALAASDETPVRSLAKICEHIAQSQSRSVINSRYIAEVYHLIDRMEDCRSLFVGWDLFGSRDLTITNWADLGLYEMDFGDLLGRPKFVRLPYMEADGVALILPRQRSASQEVLEVMIMLRRDHMDALEKDPMWQALLSRRSGDGGGVRPNVGDQKKEKF</sequence>
<dbReference type="InterPro" id="IPR023213">
    <property type="entry name" value="CAT-like_dom_sf"/>
</dbReference>
<dbReference type="AlphaFoldDB" id="A0A5N7B952"/>
<reference evidence="3 4" key="1">
    <citation type="submission" date="2019-04" db="EMBL/GenBank/DDBJ databases">
        <title>Friends and foes A comparative genomics studyof 23 Aspergillus species from section Flavi.</title>
        <authorList>
            <consortium name="DOE Joint Genome Institute"/>
            <person name="Kjaerbolling I."/>
            <person name="Vesth T."/>
            <person name="Frisvad J.C."/>
            <person name="Nybo J.L."/>
            <person name="Theobald S."/>
            <person name="Kildgaard S."/>
            <person name="Isbrandt T."/>
            <person name="Kuo A."/>
            <person name="Sato A."/>
            <person name="Lyhne E.K."/>
            <person name="Kogle M.E."/>
            <person name="Wiebenga A."/>
            <person name="Kun R.S."/>
            <person name="Lubbers R.J."/>
            <person name="Makela M.R."/>
            <person name="Barry K."/>
            <person name="Chovatia M."/>
            <person name="Clum A."/>
            <person name="Daum C."/>
            <person name="Haridas S."/>
            <person name="He G."/>
            <person name="LaButti K."/>
            <person name="Lipzen A."/>
            <person name="Mondo S."/>
            <person name="Riley R."/>
            <person name="Salamov A."/>
            <person name="Simmons B.A."/>
            <person name="Magnuson J.K."/>
            <person name="Henrissat B."/>
            <person name="Mortensen U.H."/>
            <person name="Larsen T.O."/>
            <person name="Devries R.P."/>
            <person name="Grigoriev I.V."/>
            <person name="Machida M."/>
            <person name="Baker S.E."/>
            <person name="Andersen M.R."/>
        </authorList>
    </citation>
    <scope>NUCLEOTIDE SEQUENCE [LARGE SCALE GENOMIC DNA]</scope>
    <source>
        <strain evidence="3 4">IBT 29228</strain>
    </source>
</reference>
<gene>
    <name evidence="3" type="ORF">BDV26DRAFT_304396</name>
</gene>
<evidence type="ECO:0000313" key="3">
    <source>
        <dbReference type="EMBL" id="KAE8378268.1"/>
    </source>
</evidence>
<dbReference type="EMBL" id="ML736210">
    <property type="protein sequence ID" value="KAE8378268.1"/>
    <property type="molecule type" value="Genomic_DNA"/>
</dbReference>
<accession>A0A5N7B952</accession>
<protein>
    <submittedName>
        <fullName evidence="3">Transferase family-domain-containing protein</fullName>
    </submittedName>
</protein>
<evidence type="ECO:0000256" key="1">
    <source>
        <dbReference type="ARBA" id="ARBA00022679"/>
    </source>
</evidence>
<dbReference type="InterPro" id="IPR050317">
    <property type="entry name" value="Plant_Fungal_Acyltransferase"/>
</dbReference>
<evidence type="ECO:0000256" key="2">
    <source>
        <dbReference type="SAM" id="MobiDB-lite"/>
    </source>
</evidence>
<dbReference type="PANTHER" id="PTHR31642">
    <property type="entry name" value="TRICHOTHECENE 3-O-ACETYLTRANSFERASE"/>
    <property type="match status" value="1"/>
</dbReference>
<organism evidence="3 4">
    <name type="scientific">Aspergillus bertholletiae</name>
    <dbReference type="NCBI Taxonomy" id="1226010"/>
    <lineage>
        <taxon>Eukaryota</taxon>
        <taxon>Fungi</taxon>
        <taxon>Dikarya</taxon>
        <taxon>Ascomycota</taxon>
        <taxon>Pezizomycotina</taxon>
        <taxon>Eurotiomycetes</taxon>
        <taxon>Eurotiomycetidae</taxon>
        <taxon>Eurotiales</taxon>
        <taxon>Aspergillaceae</taxon>
        <taxon>Aspergillus</taxon>
        <taxon>Aspergillus subgen. Circumdati</taxon>
    </lineage>
</organism>
<name>A0A5N7B952_9EURO</name>
<feature type="region of interest" description="Disordered" evidence="2">
    <location>
        <begin position="459"/>
        <end position="480"/>
    </location>
</feature>
<dbReference type="Pfam" id="PF02458">
    <property type="entry name" value="Transferase"/>
    <property type="match status" value="1"/>
</dbReference>
<proteinExistence type="predicted"/>
<dbReference type="Gene3D" id="3.30.559.10">
    <property type="entry name" value="Chloramphenicol acetyltransferase-like domain"/>
    <property type="match status" value="2"/>
</dbReference>
<dbReference type="Proteomes" id="UP000326198">
    <property type="component" value="Unassembled WGS sequence"/>
</dbReference>
<keyword evidence="1 3" id="KW-0808">Transferase</keyword>
<dbReference type="PANTHER" id="PTHR31642:SF310">
    <property type="entry name" value="FATTY ALCOHOL:CAFFEOYL-COA ACYLTRANSFERASE"/>
    <property type="match status" value="1"/>
</dbReference>
<evidence type="ECO:0000313" key="4">
    <source>
        <dbReference type="Proteomes" id="UP000326198"/>
    </source>
</evidence>